<sequence length="100" mass="11241">FGVVKRQWKIVRELSEYSLKTQSLIPLAIAVLHNIILVYDPPEGPAQLPDVRDLLAPNDKGDVVPSAGISNAESACALERRDKIAEEMWQDYIQELDRRG</sequence>
<organism evidence="1 2">
    <name type="scientific">Dendrothele bispora (strain CBS 962.96)</name>
    <dbReference type="NCBI Taxonomy" id="1314807"/>
    <lineage>
        <taxon>Eukaryota</taxon>
        <taxon>Fungi</taxon>
        <taxon>Dikarya</taxon>
        <taxon>Basidiomycota</taxon>
        <taxon>Agaricomycotina</taxon>
        <taxon>Agaricomycetes</taxon>
        <taxon>Agaricomycetidae</taxon>
        <taxon>Agaricales</taxon>
        <taxon>Agaricales incertae sedis</taxon>
        <taxon>Dendrothele</taxon>
    </lineage>
</organism>
<proteinExistence type="predicted"/>
<evidence type="ECO:0008006" key="3">
    <source>
        <dbReference type="Google" id="ProtNLM"/>
    </source>
</evidence>
<feature type="non-terminal residue" evidence="1">
    <location>
        <position position="1"/>
    </location>
</feature>
<dbReference type="AlphaFoldDB" id="A0A4S8KK50"/>
<accession>A0A4S8KK50</accession>
<protein>
    <recommendedName>
        <fullName evidence="3">DDE Tnp4 domain-containing protein</fullName>
    </recommendedName>
</protein>
<dbReference type="Proteomes" id="UP000297245">
    <property type="component" value="Unassembled WGS sequence"/>
</dbReference>
<evidence type="ECO:0000313" key="1">
    <source>
        <dbReference type="EMBL" id="THU75894.1"/>
    </source>
</evidence>
<dbReference type="OrthoDB" id="1681765at2759"/>
<keyword evidence="2" id="KW-1185">Reference proteome</keyword>
<gene>
    <name evidence="1" type="ORF">K435DRAFT_621443</name>
</gene>
<evidence type="ECO:0000313" key="2">
    <source>
        <dbReference type="Proteomes" id="UP000297245"/>
    </source>
</evidence>
<feature type="non-terminal residue" evidence="1">
    <location>
        <position position="100"/>
    </location>
</feature>
<dbReference type="EMBL" id="ML181405">
    <property type="protein sequence ID" value="THU75894.1"/>
    <property type="molecule type" value="Genomic_DNA"/>
</dbReference>
<name>A0A4S8KK50_DENBC</name>
<reference evidence="1 2" key="1">
    <citation type="journal article" date="2019" name="Nat. Ecol. Evol.">
        <title>Megaphylogeny resolves global patterns of mushroom evolution.</title>
        <authorList>
            <person name="Varga T."/>
            <person name="Krizsan K."/>
            <person name="Foldi C."/>
            <person name="Dima B."/>
            <person name="Sanchez-Garcia M."/>
            <person name="Sanchez-Ramirez S."/>
            <person name="Szollosi G.J."/>
            <person name="Szarkandi J.G."/>
            <person name="Papp V."/>
            <person name="Albert L."/>
            <person name="Andreopoulos W."/>
            <person name="Angelini C."/>
            <person name="Antonin V."/>
            <person name="Barry K.W."/>
            <person name="Bougher N.L."/>
            <person name="Buchanan P."/>
            <person name="Buyck B."/>
            <person name="Bense V."/>
            <person name="Catcheside P."/>
            <person name="Chovatia M."/>
            <person name="Cooper J."/>
            <person name="Damon W."/>
            <person name="Desjardin D."/>
            <person name="Finy P."/>
            <person name="Geml J."/>
            <person name="Haridas S."/>
            <person name="Hughes K."/>
            <person name="Justo A."/>
            <person name="Karasinski D."/>
            <person name="Kautmanova I."/>
            <person name="Kiss B."/>
            <person name="Kocsube S."/>
            <person name="Kotiranta H."/>
            <person name="LaButti K.M."/>
            <person name="Lechner B.E."/>
            <person name="Liimatainen K."/>
            <person name="Lipzen A."/>
            <person name="Lukacs Z."/>
            <person name="Mihaltcheva S."/>
            <person name="Morgado L.N."/>
            <person name="Niskanen T."/>
            <person name="Noordeloos M.E."/>
            <person name="Ohm R.A."/>
            <person name="Ortiz-Santana B."/>
            <person name="Ovrebo C."/>
            <person name="Racz N."/>
            <person name="Riley R."/>
            <person name="Savchenko A."/>
            <person name="Shiryaev A."/>
            <person name="Soop K."/>
            <person name="Spirin V."/>
            <person name="Szebenyi C."/>
            <person name="Tomsovsky M."/>
            <person name="Tulloss R.E."/>
            <person name="Uehling J."/>
            <person name="Grigoriev I.V."/>
            <person name="Vagvolgyi C."/>
            <person name="Papp T."/>
            <person name="Martin F.M."/>
            <person name="Miettinen O."/>
            <person name="Hibbett D.S."/>
            <person name="Nagy L.G."/>
        </authorList>
    </citation>
    <scope>NUCLEOTIDE SEQUENCE [LARGE SCALE GENOMIC DNA]</scope>
    <source>
        <strain evidence="1 2">CBS 962.96</strain>
    </source>
</reference>